<feature type="repeat" description="NHL" evidence="6">
    <location>
        <begin position="1019"/>
        <end position="1057"/>
    </location>
</feature>
<feature type="repeat" description="NHL" evidence="6">
    <location>
        <begin position="783"/>
        <end position="825"/>
    </location>
</feature>
<dbReference type="Gene3D" id="2.120.10.30">
    <property type="entry name" value="TolB, C-terminal domain"/>
    <property type="match status" value="3"/>
</dbReference>
<keyword evidence="1" id="KW-0479">Metal-binding</keyword>
<dbReference type="CDD" id="cd14954">
    <property type="entry name" value="NHL_TRIM71_like"/>
    <property type="match status" value="1"/>
</dbReference>
<feature type="non-terminal residue" evidence="9">
    <location>
        <position position="1"/>
    </location>
</feature>
<dbReference type="EMBL" id="KL367478">
    <property type="protein sequence ID" value="KFD72300.1"/>
    <property type="molecule type" value="Genomic_DNA"/>
</dbReference>
<feature type="region of interest" description="Disordered" evidence="7">
    <location>
        <begin position="428"/>
        <end position="463"/>
    </location>
</feature>
<dbReference type="InterPro" id="IPR001258">
    <property type="entry name" value="NHL_repeat"/>
</dbReference>
<dbReference type="InterPro" id="IPR050952">
    <property type="entry name" value="TRIM-NHL_E3_ligases"/>
</dbReference>
<dbReference type="GO" id="GO:0043161">
    <property type="term" value="P:proteasome-mediated ubiquitin-dependent protein catabolic process"/>
    <property type="evidence" value="ECO:0007669"/>
    <property type="project" value="TreeGrafter"/>
</dbReference>
<feature type="repeat" description="NHL" evidence="6">
    <location>
        <begin position="876"/>
        <end position="919"/>
    </location>
</feature>
<dbReference type="SUPFAM" id="SSF101898">
    <property type="entry name" value="NHL repeat"/>
    <property type="match status" value="1"/>
</dbReference>
<dbReference type="PANTHER" id="PTHR24104">
    <property type="entry name" value="E3 UBIQUITIN-PROTEIN LIGASE NHLRC1-RELATED"/>
    <property type="match status" value="1"/>
</dbReference>
<dbReference type="FunFam" id="2.120.10.30:FF:000037">
    <property type="entry name" value="Uncharacterized protein, isoform E"/>
    <property type="match status" value="1"/>
</dbReference>
<dbReference type="PROSITE" id="PS50089">
    <property type="entry name" value="ZF_RING_2"/>
    <property type="match status" value="1"/>
</dbReference>
<protein>
    <recommendedName>
        <fullName evidence="8">RING-type domain-containing protein</fullName>
    </recommendedName>
</protein>
<feature type="repeat" description="NHL" evidence="6">
    <location>
        <begin position="829"/>
        <end position="872"/>
    </location>
</feature>
<evidence type="ECO:0000313" key="9">
    <source>
        <dbReference type="EMBL" id="KFD72300.1"/>
    </source>
</evidence>
<feature type="region of interest" description="Disordered" evidence="7">
    <location>
        <begin position="735"/>
        <end position="772"/>
    </location>
</feature>
<dbReference type="SUPFAM" id="SSF57850">
    <property type="entry name" value="RING/U-box"/>
    <property type="match status" value="1"/>
</dbReference>
<accession>A0A085NS54</accession>
<feature type="region of interest" description="Disordered" evidence="7">
    <location>
        <begin position="578"/>
        <end position="613"/>
    </location>
</feature>
<dbReference type="Proteomes" id="UP000030758">
    <property type="component" value="Unassembled WGS sequence"/>
</dbReference>
<dbReference type="Pfam" id="PF01436">
    <property type="entry name" value="NHL"/>
    <property type="match status" value="6"/>
</dbReference>
<feature type="compositionally biased region" description="Acidic residues" evidence="7">
    <location>
        <begin position="599"/>
        <end position="613"/>
    </location>
</feature>
<feature type="region of interest" description="Disordered" evidence="7">
    <location>
        <begin position="509"/>
        <end position="559"/>
    </location>
</feature>
<dbReference type="GO" id="GO:0008270">
    <property type="term" value="F:zinc ion binding"/>
    <property type="evidence" value="ECO:0007669"/>
    <property type="project" value="UniProtKB-KW"/>
</dbReference>
<dbReference type="Gene3D" id="3.30.40.10">
    <property type="entry name" value="Zinc/RING finger domain, C3HC4 (zinc finger)"/>
    <property type="match status" value="1"/>
</dbReference>
<feature type="compositionally biased region" description="Polar residues" evidence="7">
    <location>
        <begin position="747"/>
        <end position="756"/>
    </location>
</feature>
<feature type="region of interest" description="Disordered" evidence="7">
    <location>
        <begin position="629"/>
        <end position="706"/>
    </location>
</feature>
<dbReference type="Pfam" id="PF13445">
    <property type="entry name" value="zf-RING_UBOX"/>
    <property type="match status" value="1"/>
</dbReference>
<feature type="domain" description="RING-type" evidence="8">
    <location>
        <begin position="112"/>
        <end position="154"/>
    </location>
</feature>
<dbReference type="PROSITE" id="PS51125">
    <property type="entry name" value="NHL"/>
    <property type="match status" value="6"/>
</dbReference>
<evidence type="ECO:0000256" key="5">
    <source>
        <dbReference type="PROSITE-ProRule" id="PRU00175"/>
    </source>
</evidence>
<evidence type="ECO:0000256" key="3">
    <source>
        <dbReference type="ARBA" id="ARBA00022771"/>
    </source>
</evidence>
<organism evidence="9">
    <name type="scientific">Trichuris suis</name>
    <name type="common">pig whipworm</name>
    <dbReference type="NCBI Taxonomy" id="68888"/>
    <lineage>
        <taxon>Eukaryota</taxon>
        <taxon>Metazoa</taxon>
        <taxon>Ecdysozoa</taxon>
        <taxon>Nematoda</taxon>
        <taxon>Enoplea</taxon>
        <taxon>Dorylaimia</taxon>
        <taxon>Trichinellida</taxon>
        <taxon>Trichuridae</taxon>
        <taxon>Trichuris</taxon>
    </lineage>
</organism>
<dbReference type="AlphaFoldDB" id="A0A085NS54"/>
<dbReference type="PANTHER" id="PTHR24104:SF47">
    <property type="entry name" value="E3 UBIQUITIN-PROTEIN LIGASE NHLRC1"/>
    <property type="match status" value="1"/>
</dbReference>
<dbReference type="SMART" id="SM00184">
    <property type="entry name" value="RING"/>
    <property type="match status" value="2"/>
</dbReference>
<evidence type="ECO:0000256" key="4">
    <source>
        <dbReference type="ARBA" id="ARBA00022833"/>
    </source>
</evidence>
<name>A0A085NS54_9BILA</name>
<evidence type="ECO:0000256" key="2">
    <source>
        <dbReference type="ARBA" id="ARBA00022737"/>
    </source>
</evidence>
<keyword evidence="2" id="KW-0677">Repeat</keyword>
<reference evidence="9" key="1">
    <citation type="journal article" date="2014" name="Nat. Genet.">
        <title>Genome and transcriptome of the porcine whipworm Trichuris suis.</title>
        <authorList>
            <person name="Jex A.R."/>
            <person name="Nejsum P."/>
            <person name="Schwarz E.M."/>
            <person name="Hu L."/>
            <person name="Young N.D."/>
            <person name="Hall R.S."/>
            <person name="Korhonen P.K."/>
            <person name="Liao S."/>
            <person name="Thamsborg S."/>
            <person name="Xia J."/>
            <person name="Xu P."/>
            <person name="Wang S."/>
            <person name="Scheerlinck J.P."/>
            <person name="Hofmann A."/>
            <person name="Sternberg P.W."/>
            <person name="Wang J."/>
            <person name="Gasser R.B."/>
        </authorList>
    </citation>
    <scope>NUCLEOTIDE SEQUENCE [LARGE SCALE GENOMIC DNA]</scope>
    <source>
        <strain evidence="9">DCEP-RM93F</strain>
    </source>
</reference>
<dbReference type="InterPro" id="IPR011042">
    <property type="entry name" value="6-blade_b-propeller_TolB-like"/>
</dbReference>
<evidence type="ECO:0000259" key="8">
    <source>
        <dbReference type="PROSITE" id="PS50089"/>
    </source>
</evidence>
<sequence>ACGIHFQFQSSVILSSITFFANKKTKEVLNVRSCSAQFEERCRTCSRLGQHFADELELEESARVLGRATRRTMNRGPNMEERNSLTQFAHTVKALPSDWVNPFDKIEELLTCPICLDRYKNPKVLPCQHSFCLEPCLEGLMDAARRTVKCPECRVEHLAPQDGARGWPTNYTLVGFLEIHLRATEQSVVEFEAYIRRYNMERCKVCNEKAVLEHCAHCNKKICPDCLTNHSDMIKRDLKRLLTQVKRISCRITDWSETVSGAISGLAVQAASAKEEVKEWMRRIAKQVKKREEVLMAEVDAFCSTESRIMTSVRQTFELESCNISEACARLDAYLKGDREMTLEEAVHYKQMFLEGLEHLRSFSPDIDGMCNKRFRFAINTSTATLANIIAHFGEIQVSNFLTNISLQNTDIAIPRFLRLALESDANESNHERLSTNKAREEHVEDKRSTAADDSPASGRVRKACSRFQPSEAYESHRQSERICSDVAEAMANSPWAGVHRISHALNEGTEPREDDAESPNSSEACSSNGQSGNHKADKKASLVKMGNQQSDDTDEELNNRIANIRKNFEMRKRELDKQVRTIQDQKARSPVCMNEPLTEPDSDDDVSPQDMDYDLDVQPIEVQVFKSVLAPPYTPSSPVQRSRLSREPSQEENEPYGELEETGSRHSPDLFVPRSSIDKKAKRRSWAAPGTLESSSRTADKRQPYRIDDIVGHSASRGQSHEMFTNGKQYTQNSLEEEAKTDRSARQSASGTNAQRRPLKRYTYTNNAPKNNYARKGRMILKFGHKGDSPGQFNWPRGLALTPNGKEVVICDSSNHRIQVFDIRGKFLRTFGKYGTGTGQFDSLAGICVNQYGQMIVTDRYNHRIQVLDPSGRTVRIFGSHGQTNGRFNNPWGVTMDLQGFIYVCDKDNHRVQILQADGSYVGKFGDLGSHEGQFQHPHFITSNRHNQLIVSDTNNHRIQVFDHEGQFLFSFGTEGYHEGQFKYPKGVAVDEQEFIFVADSGNSRVQIFYPDGRFFAQFGSWGSGDGELRAIEDIRVTSDGLIIVSDRENHRIQVF</sequence>
<dbReference type="GO" id="GO:0000209">
    <property type="term" value="P:protein polyubiquitination"/>
    <property type="evidence" value="ECO:0007669"/>
    <property type="project" value="TreeGrafter"/>
</dbReference>
<dbReference type="CDD" id="cd16524">
    <property type="entry name" value="RING-HC_NHL-1-like"/>
    <property type="match status" value="1"/>
</dbReference>
<dbReference type="FunFam" id="2.120.10.30:FF:000013">
    <property type="entry name" value="E3 ubiquitin-protein ligase TRIM71"/>
    <property type="match status" value="2"/>
</dbReference>
<feature type="compositionally biased region" description="Polar residues" evidence="7">
    <location>
        <begin position="519"/>
        <end position="534"/>
    </location>
</feature>
<keyword evidence="3 5" id="KW-0863">Zinc-finger</keyword>
<evidence type="ECO:0000256" key="7">
    <source>
        <dbReference type="SAM" id="MobiDB-lite"/>
    </source>
</evidence>
<feature type="compositionally biased region" description="Basic and acidic residues" evidence="7">
    <location>
        <begin position="578"/>
        <end position="588"/>
    </location>
</feature>
<feature type="compositionally biased region" description="Acidic residues" evidence="7">
    <location>
        <begin position="651"/>
        <end position="662"/>
    </location>
</feature>
<feature type="repeat" description="NHL" evidence="6">
    <location>
        <begin position="970"/>
        <end position="1013"/>
    </location>
</feature>
<dbReference type="InterPro" id="IPR013083">
    <property type="entry name" value="Znf_RING/FYVE/PHD"/>
</dbReference>
<evidence type="ECO:0000256" key="1">
    <source>
        <dbReference type="ARBA" id="ARBA00022723"/>
    </source>
</evidence>
<dbReference type="InterPro" id="IPR001841">
    <property type="entry name" value="Znf_RING"/>
</dbReference>
<dbReference type="GO" id="GO:0061630">
    <property type="term" value="F:ubiquitin protein ligase activity"/>
    <property type="evidence" value="ECO:0007669"/>
    <property type="project" value="TreeGrafter"/>
</dbReference>
<keyword evidence="4" id="KW-0862">Zinc</keyword>
<evidence type="ECO:0000256" key="6">
    <source>
        <dbReference type="PROSITE-ProRule" id="PRU00504"/>
    </source>
</evidence>
<feature type="repeat" description="NHL" evidence="6">
    <location>
        <begin position="923"/>
        <end position="966"/>
    </location>
</feature>
<proteinExistence type="predicted"/>
<dbReference type="InterPro" id="IPR027370">
    <property type="entry name" value="Znf-RING_euk"/>
</dbReference>
<feature type="compositionally biased region" description="Basic and acidic residues" evidence="7">
    <location>
        <begin position="428"/>
        <end position="451"/>
    </location>
</feature>
<gene>
    <name evidence="9" type="ORF">M514_01287</name>
</gene>